<sequence>MEASWTNIRYFSLGRKSKYKCHFDELNNYDETSALENWFCYVLLTIISLFLCGCEQRCGSTGYTNHLCKSRRERYDLHTNTLLMNVGADGPYITSSLQCFPNKMSPRHVNNDNTEPQERTMTTYLHVCALVKGSYKERTSPVQTPGVLNFTDTQTLNEKQNDTFMLQRVPYLSPFL</sequence>
<organism evidence="1 2">
    <name type="scientific">Scophthalmus maximus</name>
    <name type="common">Turbot</name>
    <name type="synonym">Psetta maxima</name>
    <dbReference type="NCBI Taxonomy" id="52904"/>
    <lineage>
        <taxon>Eukaryota</taxon>
        <taxon>Metazoa</taxon>
        <taxon>Chordata</taxon>
        <taxon>Craniata</taxon>
        <taxon>Vertebrata</taxon>
        <taxon>Euteleostomi</taxon>
        <taxon>Actinopterygii</taxon>
        <taxon>Neopterygii</taxon>
        <taxon>Teleostei</taxon>
        <taxon>Neoteleostei</taxon>
        <taxon>Acanthomorphata</taxon>
        <taxon>Carangaria</taxon>
        <taxon>Pleuronectiformes</taxon>
        <taxon>Pleuronectoidei</taxon>
        <taxon>Scophthalmidae</taxon>
        <taxon>Scophthalmus</taxon>
    </lineage>
</organism>
<name>A0A6A4T6Q7_SCOMX</name>
<dbReference type="EMBL" id="VEVO01000004">
    <property type="protein sequence ID" value="KAF0043276.1"/>
    <property type="molecule type" value="Genomic_DNA"/>
</dbReference>
<evidence type="ECO:0000313" key="2">
    <source>
        <dbReference type="Proteomes" id="UP000438429"/>
    </source>
</evidence>
<gene>
    <name evidence="1" type="ORF">F2P81_004613</name>
</gene>
<dbReference type="Proteomes" id="UP000438429">
    <property type="component" value="Unassembled WGS sequence"/>
</dbReference>
<evidence type="ECO:0000313" key="1">
    <source>
        <dbReference type="EMBL" id="KAF0043276.1"/>
    </source>
</evidence>
<proteinExistence type="predicted"/>
<accession>A0A6A4T6Q7</accession>
<comment type="caution">
    <text evidence="1">The sequence shown here is derived from an EMBL/GenBank/DDBJ whole genome shotgun (WGS) entry which is preliminary data.</text>
</comment>
<reference evidence="1 2" key="1">
    <citation type="submission" date="2019-06" db="EMBL/GenBank/DDBJ databases">
        <title>Draft genomes of female and male turbot (Scophthalmus maximus).</title>
        <authorList>
            <person name="Xu H."/>
            <person name="Xu X.-W."/>
            <person name="Shao C."/>
            <person name="Chen S."/>
        </authorList>
    </citation>
    <scope>NUCLEOTIDE SEQUENCE [LARGE SCALE GENOMIC DNA]</scope>
    <source>
        <strain evidence="1">Ysfricsl-2016a</strain>
        <tissue evidence="1">Blood</tissue>
    </source>
</reference>
<dbReference type="AlphaFoldDB" id="A0A6A4T6Q7"/>
<protein>
    <submittedName>
        <fullName evidence="1">Uncharacterized protein</fullName>
    </submittedName>
</protein>